<evidence type="ECO:0000313" key="2">
    <source>
        <dbReference type="EMBL" id="QEA12792.1"/>
    </source>
</evidence>
<gene>
    <name evidence="2" type="ORF">FOZ74_06995</name>
</gene>
<dbReference type="KEGG" id="cof:FOZ74_06995"/>
<evidence type="ECO:0000313" key="3">
    <source>
        <dbReference type="Proteomes" id="UP000321199"/>
    </source>
</evidence>
<dbReference type="Proteomes" id="UP000321199">
    <property type="component" value="Chromosome"/>
</dbReference>
<feature type="transmembrane region" description="Helical" evidence="1">
    <location>
        <begin position="12"/>
        <end position="37"/>
    </location>
</feature>
<sequence length="142" mass="16073">MQQDRFIRMVRYSAWYDLLATWMFVLPWTFIWIYTLLAWTARSLGLPGAIPELEPMHILFANLLGSVVVVWALARILYPSVALGRLDAVARLLFMTWQIHAVFSGASAIILGFTAFELLFGILQLMPVETRDEGVREQGAAA</sequence>
<reference evidence="2 3" key="1">
    <citation type="submission" date="2019-07" db="EMBL/GenBank/DDBJ databases">
        <title>Complete genome sequence of Comamonas sp. NLF 7-7 isolated from livestock.</title>
        <authorList>
            <person name="Kim D.H."/>
            <person name="Kim J.G."/>
        </authorList>
    </citation>
    <scope>NUCLEOTIDE SEQUENCE [LARGE SCALE GENOMIC DNA]</scope>
    <source>
        <strain evidence="2 3">NLF 7-7</strain>
    </source>
</reference>
<feature type="transmembrane region" description="Helical" evidence="1">
    <location>
        <begin position="57"/>
        <end position="78"/>
    </location>
</feature>
<keyword evidence="1" id="KW-0472">Membrane</keyword>
<dbReference type="AlphaFoldDB" id="A0A5B8RVQ8"/>
<dbReference type="OrthoDB" id="8926562at2"/>
<dbReference type="EMBL" id="CP042344">
    <property type="protein sequence ID" value="QEA12792.1"/>
    <property type="molecule type" value="Genomic_DNA"/>
</dbReference>
<evidence type="ECO:0000256" key="1">
    <source>
        <dbReference type="SAM" id="Phobius"/>
    </source>
</evidence>
<proteinExistence type="predicted"/>
<protein>
    <submittedName>
        <fullName evidence="2">Uncharacterized protein</fullName>
    </submittedName>
</protein>
<keyword evidence="1" id="KW-1133">Transmembrane helix</keyword>
<keyword evidence="1" id="KW-0812">Transmembrane</keyword>
<accession>A0A5B8RVQ8</accession>
<name>A0A5B8RVQ8_9BURK</name>
<keyword evidence="3" id="KW-1185">Reference proteome</keyword>
<organism evidence="2 3">
    <name type="scientific">Comamonas flocculans</name>
    <dbReference type="NCBI Taxonomy" id="2597701"/>
    <lineage>
        <taxon>Bacteria</taxon>
        <taxon>Pseudomonadati</taxon>
        <taxon>Pseudomonadota</taxon>
        <taxon>Betaproteobacteria</taxon>
        <taxon>Burkholderiales</taxon>
        <taxon>Comamonadaceae</taxon>
        <taxon>Comamonas</taxon>
    </lineage>
</organism>
<dbReference type="RefSeq" id="WP_146912385.1">
    <property type="nucleotide sequence ID" value="NZ_CP042344.1"/>
</dbReference>
<feature type="transmembrane region" description="Helical" evidence="1">
    <location>
        <begin position="99"/>
        <end position="123"/>
    </location>
</feature>